<organism evidence="1 2">
    <name type="scientific">Variovorax beijingensis</name>
    <dbReference type="NCBI Taxonomy" id="2496117"/>
    <lineage>
        <taxon>Bacteria</taxon>
        <taxon>Pseudomonadati</taxon>
        <taxon>Pseudomonadota</taxon>
        <taxon>Betaproteobacteria</taxon>
        <taxon>Burkholderiales</taxon>
        <taxon>Comamonadaceae</taxon>
        <taxon>Variovorax</taxon>
    </lineage>
</organism>
<sequence>MASCRAQRTKRQADFTQKTEHIRYSADFESDPVPILSSACQMNLEDVIAKRLDAPYVSRRSETWLKLKCKQRQEFVVCGYTDRTEASCR</sequence>
<dbReference type="Gene3D" id="3.30.470.30">
    <property type="entry name" value="DNA ligase/mRNA capping enzyme"/>
    <property type="match status" value="1"/>
</dbReference>
<proteinExistence type="predicted"/>
<reference evidence="1 2" key="1">
    <citation type="submission" date="2019-06" db="EMBL/GenBank/DDBJ databases">
        <title>Sorghum-associated microbial communities from plants grown in Nebraska, USA.</title>
        <authorList>
            <person name="Schachtman D."/>
        </authorList>
    </citation>
    <scope>NUCLEOTIDE SEQUENCE [LARGE SCALE GENOMIC DNA]</scope>
    <source>
        <strain evidence="1 2">T529</strain>
    </source>
</reference>
<dbReference type="AlphaFoldDB" id="A0A561BCS5"/>
<dbReference type="SUPFAM" id="SSF56091">
    <property type="entry name" value="DNA ligase/mRNA capping enzyme, catalytic domain"/>
    <property type="match status" value="1"/>
</dbReference>
<dbReference type="Gene3D" id="3.30.1490.70">
    <property type="match status" value="1"/>
</dbReference>
<gene>
    <name evidence="1" type="ORF">FB547_112158</name>
</gene>
<protein>
    <submittedName>
        <fullName evidence="1">Uncharacterized protein</fullName>
    </submittedName>
</protein>
<dbReference type="EMBL" id="VIVL01000012">
    <property type="protein sequence ID" value="TWD76522.1"/>
    <property type="molecule type" value="Genomic_DNA"/>
</dbReference>
<comment type="caution">
    <text evidence="1">The sequence shown here is derived from an EMBL/GenBank/DDBJ whole genome shotgun (WGS) entry which is preliminary data.</text>
</comment>
<accession>A0A561BCS5</accession>
<name>A0A561BCS5_9BURK</name>
<dbReference type="Proteomes" id="UP000319722">
    <property type="component" value="Unassembled WGS sequence"/>
</dbReference>
<evidence type="ECO:0000313" key="1">
    <source>
        <dbReference type="EMBL" id="TWD76522.1"/>
    </source>
</evidence>
<evidence type="ECO:0000313" key="2">
    <source>
        <dbReference type="Proteomes" id="UP000319722"/>
    </source>
</evidence>